<sequence>MGVSGRASVDIRQRIRAPATGVASYISDFRNARNWMVGIEQIEDLGGDAYRLHLESPVGLLKPEARVVERSEGRIRWVYTSTVEGEGAVEVSPEGEGCCTVHYTGSFAPGGAILRRAARLAGMERFARRNGERSLMRLKALMEAGRYR</sequence>
<dbReference type="RefSeq" id="WP_143526608.1">
    <property type="nucleotide sequence ID" value="NZ_AP019791.1"/>
</dbReference>
<evidence type="ECO:0008006" key="3">
    <source>
        <dbReference type="Google" id="ProtNLM"/>
    </source>
</evidence>
<dbReference type="InterPro" id="IPR019587">
    <property type="entry name" value="Polyketide_cyclase/dehydratase"/>
</dbReference>
<dbReference type="Pfam" id="PF10604">
    <property type="entry name" value="Polyketide_cyc2"/>
    <property type="match status" value="1"/>
</dbReference>
<dbReference type="Gene3D" id="3.30.530.20">
    <property type="match status" value="1"/>
</dbReference>
<dbReference type="EMBL" id="AP019791">
    <property type="protein sequence ID" value="BBL78466.1"/>
    <property type="molecule type" value="Genomic_DNA"/>
</dbReference>
<dbReference type="SUPFAM" id="SSF55961">
    <property type="entry name" value="Bet v1-like"/>
    <property type="match status" value="1"/>
</dbReference>
<organism evidence="1 2">
    <name type="scientific">Rubrobacter xylanophilus</name>
    <dbReference type="NCBI Taxonomy" id="49319"/>
    <lineage>
        <taxon>Bacteria</taxon>
        <taxon>Bacillati</taxon>
        <taxon>Actinomycetota</taxon>
        <taxon>Rubrobacteria</taxon>
        <taxon>Rubrobacterales</taxon>
        <taxon>Rubrobacteraceae</taxon>
        <taxon>Rubrobacter</taxon>
    </lineage>
</organism>
<dbReference type="OrthoDB" id="5243365at2"/>
<name>A0A510HEV0_9ACTN</name>
<dbReference type="AlphaFoldDB" id="A0A510HEV0"/>
<keyword evidence="2" id="KW-1185">Reference proteome</keyword>
<dbReference type="Proteomes" id="UP000318065">
    <property type="component" value="Chromosome"/>
</dbReference>
<evidence type="ECO:0000313" key="2">
    <source>
        <dbReference type="Proteomes" id="UP000318065"/>
    </source>
</evidence>
<dbReference type="InterPro" id="IPR023393">
    <property type="entry name" value="START-like_dom_sf"/>
</dbReference>
<gene>
    <name evidence="1" type="ORF">RxyAA322_03200</name>
</gene>
<accession>A0A510HEV0</accession>
<evidence type="ECO:0000313" key="1">
    <source>
        <dbReference type="EMBL" id="BBL78466.1"/>
    </source>
</evidence>
<protein>
    <recommendedName>
        <fullName evidence="3">Polyketide cyclase</fullName>
    </recommendedName>
</protein>
<reference evidence="1" key="1">
    <citation type="journal article" date="2019" name="Microbiol. Resour. Announc.">
        <title>Complete Genome Sequence of Rubrobacter xylanophilus Strain AA3-22, Isolated from Arima Onsen in Japan.</title>
        <authorList>
            <person name="Tomariguchi N."/>
            <person name="Miyazaki K."/>
        </authorList>
    </citation>
    <scope>NUCLEOTIDE SEQUENCE [LARGE SCALE GENOMIC DNA]</scope>
    <source>
        <strain evidence="1">AA3-22</strain>
    </source>
</reference>
<proteinExistence type="predicted"/>